<keyword evidence="2" id="KW-0472">Membrane</keyword>
<keyword evidence="2" id="KW-1133">Transmembrane helix</keyword>
<keyword evidence="2" id="KW-0812">Transmembrane</keyword>
<evidence type="ECO:0000256" key="2">
    <source>
        <dbReference type="SAM" id="Phobius"/>
    </source>
</evidence>
<dbReference type="KEGG" id="gtr:GLOTRDRAFT_122840"/>
<proteinExistence type="predicted"/>
<reference evidence="3 4" key="1">
    <citation type="journal article" date="2012" name="Science">
        <title>The Paleozoic origin of enzymatic lignin decomposition reconstructed from 31 fungal genomes.</title>
        <authorList>
            <person name="Floudas D."/>
            <person name="Binder M."/>
            <person name="Riley R."/>
            <person name="Barry K."/>
            <person name="Blanchette R.A."/>
            <person name="Henrissat B."/>
            <person name="Martinez A.T."/>
            <person name="Otillar R."/>
            <person name="Spatafora J.W."/>
            <person name="Yadav J.S."/>
            <person name="Aerts A."/>
            <person name="Benoit I."/>
            <person name="Boyd A."/>
            <person name="Carlson A."/>
            <person name="Copeland A."/>
            <person name="Coutinho P.M."/>
            <person name="de Vries R.P."/>
            <person name="Ferreira P."/>
            <person name="Findley K."/>
            <person name="Foster B."/>
            <person name="Gaskell J."/>
            <person name="Glotzer D."/>
            <person name="Gorecki P."/>
            <person name="Heitman J."/>
            <person name="Hesse C."/>
            <person name="Hori C."/>
            <person name="Igarashi K."/>
            <person name="Jurgens J.A."/>
            <person name="Kallen N."/>
            <person name="Kersten P."/>
            <person name="Kohler A."/>
            <person name="Kuees U."/>
            <person name="Kumar T.K.A."/>
            <person name="Kuo A."/>
            <person name="LaButti K."/>
            <person name="Larrondo L.F."/>
            <person name="Lindquist E."/>
            <person name="Ling A."/>
            <person name="Lombard V."/>
            <person name="Lucas S."/>
            <person name="Lundell T."/>
            <person name="Martin R."/>
            <person name="McLaughlin D.J."/>
            <person name="Morgenstern I."/>
            <person name="Morin E."/>
            <person name="Murat C."/>
            <person name="Nagy L.G."/>
            <person name="Nolan M."/>
            <person name="Ohm R.A."/>
            <person name="Patyshakuliyeva A."/>
            <person name="Rokas A."/>
            <person name="Ruiz-Duenas F.J."/>
            <person name="Sabat G."/>
            <person name="Salamov A."/>
            <person name="Samejima M."/>
            <person name="Schmutz J."/>
            <person name="Slot J.C."/>
            <person name="St John F."/>
            <person name="Stenlid J."/>
            <person name="Sun H."/>
            <person name="Sun S."/>
            <person name="Syed K."/>
            <person name="Tsang A."/>
            <person name="Wiebenga A."/>
            <person name="Young D."/>
            <person name="Pisabarro A."/>
            <person name="Eastwood D.C."/>
            <person name="Martin F."/>
            <person name="Cullen D."/>
            <person name="Grigoriev I.V."/>
            <person name="Hibbett D.S."/>
        </authorList>
    </citation>
    <scope>NUCLEOTIDE SEQUENCE [LARGE SCALE GENOMIC DNA]</scope>
    <source>
        <strain evidence="3 4">ATCC 11539</strain>
    </source>
</reference>
<dbReference type="OrthoDB" id="2850836at2759"/>
<dbReference type="GeneID" id="19300885"/>
<gene>
    <name evidence="3" type="ORF">GLOTRDRAFT_122840</name>
</gene>
<protein>
    <submittedName>
        <fullName evidence="3">Uncharacterized protein</fullName>
    </submittedName>
</protein>
<evidence type="ECO:0000313" key="3">
    <source>
        <dbReference type="EMBL" id="EPQ52167.1"/>
    </source>
</evidence>
<keyword evidence="4" id="KW-1185">Reference proteome</keyword>
<organism evidence="3 4">
    <name type="scientific">Gloeophyllum trabeum (strain ATCC 11539 / FP-39264 / Madison 617)</name>
    <name type="common">Brown rot fungus</name>
    <dbReference type="NCBI Taxonomy" id="670483"/>
    <lineage>
        <taxon>Eukaryota</taxon>
        <taxon>Fungi</taxon>
        <taxon>Dikarya</taxon>
        <taxon>Basidiomycota</taxon>
        <taxon>Agaricomycotina</taxon>
        <taxon>Agaricomycetes</taxon>
        <taxon>Gloeophyllales</taxon>
        <taxon>Gloeophyllaceae</taxon>
        <taxon>Gloeophyllum</taxon>
    </lineage>
</organism>
<sequence>MSGTGSTGTQSVPPGPRGRGGGSKTLWGGIAVVAAGGLAFYYSLASHQESKEQRDPSTGGQVPTWEYRIQQAQAPPTGPAENPATLRSQEREKEPPKGEKT</sequence>
<dbReference type="EMBL" id="KB469308">
    <property type="protein sequence ID" value="EPQ52167.1"/>
    <property type="molecule type" value="Genomic_DNA"/>
</dbReference>
<evidence type="ECO:0000313" key="4">
    <source>
        <dbReference type="Proteomes" id="UP000030669"/>
    </source>
</evidence>
<feature type="region of interest" description="Disordered" evidence="1">
    <location>
        <begin position="1"/>
        <end position="26"/>
    </location>
</feature>
<name>S7PXV2_GLOTA</name>
<feature type="compositionally biased region" description="Basic and acidic residues" evidence="1">
    <location>
        <begin position="88"/>
        <end position="101"/>
    </location>
</feature>
<feature type="transmembrane region" description="Helical" evidence="2">
    <location>
        <begin position="26"/>
        <end position="44"/>
    </location>
</feature>
<accession>S7PXV2</accession>
<dbReference type="Proteomes" id="UP000030669">
    <property type="component" value="Unassembled WGS sequence"/>
</dbReference>
<dbReference type="AlphaFoldDB" id="S7PXV2"/>
<evidence type="ECO:0000256" key="1">
    <source>
        <dbReference type="SAM" id="MobiDB-lite"/>
    </source>
</evidence>
<feature type="compositionally biased region" description="Polar residues" evidence="1">
    <location>
        <begin position="1"/>
        <end position="12"/>
    </location>
</feature>
<dbReference type="RefSeq" id="XP_007869352.1">
    <property type="nucleotide sequence ID" value="XM_007871161.1"/>
</dbReference>
<feature type="region of interest" description="Disordered" evidence="1">
    <location>
        <begin position="47"/>
        <end position="101"/>
    </location>
</feature>
<dbReference type="HOGENOM" id="CLU_180205_0_0_1"/>